<evidence type="ECO:0000256" key="2">
    <source>
        <dbReference type="ARBA" id="ARBA00022475"/>
    </source>
</evidence>
<proteinExistence type="predicted"/>
<keyword evidence="2" id="KW-1003">Cell membrane</keyword>
<evidence type="ECO:0000256" key="6">
    <source>
        <dbReference type="SAM" id="Phobius"/>
    </source>
</evidence>
<dbReference type="PANTHER" id="PTHR30250:SF27">
    <property type="entry name" value="POLYSACCHARIDE BIOSYNTHESIS PROTEIN"/>
    <property type="match status" value="1"/>
</dbReference>
<dbReference type="AlphaFoldDB" id="A0A381P8F7"/>
<feature type="transmembrane region" description="Helical" evidence="6">
    <location>
        <begin position="129"/>
        <end position="146"/>
    </location>
</feature>
<evidence type="ECO:0000313" key="7">
    <source>
        <dbReference type="EMBL" id="SUZ62539.1"/>
    </source>
</evidence>
<keyword evidence="5 6" id="KW-0472">Membrane</keyword>
<evidence type="ECO:0008006" key="8">
    <source>
        <dbReference type="Google" id="ProtNLM"/>
    </source>
</evidence>
<evidence type="ECO:0000256" key="5">
    <source>
        <dbReference type="ARBA" id="ARBA00023136"/>
    </source>
</evidence>
<keyword evidence="4 6" id="KW-1133">Transmembrane helix</keyword>
<dbReference type="PANTHER" id="PTHR30250">
    <property type="entry name" value="PST FAMILY PREDICTED COLANIC ACID TRANSPORTER"/>
    <property type="match status" value="1"/>
</dbReference>
<comment type="subcellular location">
    <subcellularLocation>
        <location evidence="1">Cell membrane</location>
        <topology evidence="1">Multi-pass membrane protein</topology>
    </subcellularLocation>
</comment>
<reference evidence="7" key="1">
    <citation type="submission" date="2018-05" db="EMBL/GenBank/DDBJ databases">
        <authorList>
            <person name="Lanie J.A."/>
            <person name="Ng W.-L."/>
            <person name="Kazmierczak K.M."/>
            <person name="Andrzejewski T.M."/>
            <person name="Davidsen T.M."/>
            <person name="Wayne K.J."/>
            <person name="Tettelin H."/>
            <person name="Glass J.I."/>
            <person name="Rusch D."/>
            <person name="Podicherti R."/>
            <person name="Tsui H.-C.T."/>
            <person name="Winkler M.E."/>
        </authorList>
    </citation>
    <scope>NUCLEOTIDE SEQUENCE</scope>
</reference>
<evidence type="ECO:0000256" key="3">
    <source>
        <dbReference type="ARBA" id="ARBA00022692"/>
    </source>
</evidence>
<dbReference type="InterPro" id="IPR002797">
    <property type="entry name" value="Polysacc_synth"/>
</dbReference>
<dbReference type="GO" id="GO:0005886">
    <property type="term" value="C:plasma membrane"/>
    <property type="evidence" value="ECO:0007669"/>
    <property type="project" value="UniProtKB-SubCell"/>
</dbReference>
<feature type="transmembrane region" description="Helical" evidence="6">
    <location>
        <begin position="21"/>
        <end position="40"/>
    </location>
</feature>
<dbReference type="Pfam" id="PF01943">
    <property type="entry name" value="Polysacc_synt"/>
    <property type="match status" value="1"/>
</dbReference>
<organism evidence="7">
    <name type="scientific">marine metagenome</name>
    <dbReference type="NCBI Taxonomy" id="408172"/>
    <lineage>
        <taxon>unclassified sequences</taxon>
        <taxon>metagenomes</taxon>
        <taxon>ecological metagenomes</taxon>
    </lineage>
</organism>
<sequence length="202" mass="22500">MSNNVIGRKVAKEASISFGGMGMGSLFRYLFSIMMARWLGPQMLGIYSLGNAVTRIGEIFGIMGLDNGVLRYVSREKEENANVRNSIYSSIKMGFVSSIIIGVLVYFCSDWIVLTLFNEDEFLSTVIKVYALTLPFTVTTLIASFATQGFKILKYKVFVNQIINPFTLLLTMILSYIYFGPKIAILAPTVVSAIIGFFLILF</sequence>
<feature type="transmembrane region" description="Helical" evidence="6">
    <location>
        <begin position="52"/>
        <end position="73"/>
    </location>
</feature>
<name>A0A381P8F7_9ZZZZ</name>
<gene>
    <name evidence="7" type="ORF">METZ01_LOCUS15393</name>
</gene>
<accession>A0A381P8F7</accession>
<feature type="transmembrane region" description="Helical" evidence="6">
    <location>
        <begin position="183"/>
        <end position="201"/>
    </location>
</feature>
<feature type="transmembrane region" description="Helical" evidence="6">
    <location>
        <begin position="94"/>
        <end position="117"/>
    </location>
</feature>
<dbReference type="EMBL" id="UINC01000876">
    <property type="protein sequence ID" value="SUZ62539.1"/>
    <property type="molecule type" value="Genomic_DNA"/>
</dbReference>
<dbReference type="InterPro" id="IPR050833">
    <property type="entry name" value="Poly_Biosynth_Transport"/>
</dbReference>
<protein>
    <recommendedName>
        <fullName evidence="8">Polysaccharide biosynthesis protein C-terminal domain-containing protein</fullName>
    </recommendedName>
</protein>
<evidence type="ECO:0000256" key="1">
    <source>
        <dbReference type="ARBA" id="ARBA00004651"/>
    </source>
</evidence>
<feature type="transmembrane region" description="Helical" evidence="6">
    <location>
        <begin position="158"/>
        <end position="177"/>
    </location>
</feature>
<evidence type="ECO:0000256" key="4">
    <source>
        <dbReference type="ARBA" id="ARBA00022989"/>
    </source>
</evidence>
<keyword evidence="3 6" id="KW-0812">Transmembrane</keyword>